<dbReference type="AlphaFoldDB" id="A0A248TH89"/>
<dbReference type="RefSeq" id="WP_095371151.1">
    <property type="nucleotide sequence ID" value="NZ_CP022983.1"/>
</dbReference>
<accession>A0A248TH89</accession>
<name>A0A248TH89_9BACI</name>
<dbReference type="InterPro" id="IPR019612">
    <property type="entry name" value="Minor_capsid_put"/>
</dbReference>
<dbReference type="EMBL" id="CP022983">
    <property type="protein sequence ID" value="ASV67577.1"/>
    <property type="molecule type" value="Genomic_DNA"/>
</dbReference>
<gene>
    <name evidence="1" type="ORF">CKF48_09740</name>
</gene>
<dbReference type="Proteomes" id="UP000215137">
    <property type="component" value="Chromosome"/>
</dbReference>
<keyword evidence="2" id="KW-1185">Reference proteome</keyword>
<sequence>MVMPKPPQKFLIDAFYYKEYIGENDWSEPEYADPVLIEHCRIDRGAAYSSSASGKQLLYNAVVFCYEGMTTPIPKFKVQSVLHFDDTNHIVTKVIPIYEAYSTTIYSYELEVV</sequence>
<dbReference type="KEGG" id="bko:CKF48_09740"/>
<organism evidence="1 2">
    <name type="scientific">Cytobacillus kochii</name>
    <dbReference type="NCBI Taxonomy" id="859143"/>
    <lineage>
        <taxon>Bacteria</taxon>
        <taxon>Bacillati</taxon>
        <taxon>Bacillota</taxon>
        <taxon>Bacilli</taxon>
        <taxon>Bacillales</taxon>
        <taxon>Bacillaceae</taxon>
        <taxon>Cytobacillus</taxon>
    </lineage>
</organism>
<dbReference type="OrthoDB" id="2912567at2"/>
<reference evidence="1 2" key="1">
    <citation type="submission" date="2017-08" db="EMBL/GenBank/DDBJ databases">
        <title>Complete Genome Sequence of Bacillus kochii Oregon-R-modENCODE STRAIN BDGP4, isolated from Drosophila melanogaster gut.</title>
        <authorList>
            <person name="Wan K.H."/>
            <person name="Yu C."/>
            <person name="Park S."/>
            <person name="Hammonds A.S."/>
            <person name="Booth B.W."/>
            <person name="Celniker S.E."/>
        </authorList>
    </citation>
    <scope>NUCLEOTIDE SEQUENCE [LARGE SCALE GENOMIC DNA]</scope>
    <source>
        <strain evidence="1 2">BDGP4</strain>
    </source>
</reference>
<protein>
    <submittedName>
        <fullName evidence="1">Minor capsid protein</fullName>
    </submittedName>
</protein>
<proteinExistence type="predicted"/>
<evidence type="ECO:0000313" key="2">
    <source>
        <dbReference type="Proteomes" id="UP000215137"/>
    </source>
</evidence>
<evidence type="ECO:0000313" key="1">
    <source>
        <dbReference type="EMBL" id="ASV67577.1"/>
    </source>
</evidence>
<dbReference type="Pfam" id="PF10665">
    <property type="entry name" value="Minor_capsid_1"/>
    <property type="match status" value="1"/>
</dbReference>